<evidence type="ECO:0008006" key="4">
    <source>
        <dbReference type="Google" id="ProtNLM"/>
    </source>
</evidence>
<name>A0ABY8LFT8_9RHOB</name>
<evidence type="ECO:0000256" key="1">
    <source>
        <dbReference type="SAM" id="SignalP"/>
    </source>
</evidence>
<reference evidence="2 3" key="1">
    <citation type="submission" date="2023-04" db="EMBL/GenBank/DDBJ databases">
        <title>Jannaschia ovalis sp. nov., a marine bacterium isolated from sea tidal flat.</title>
        <authorList>
            <person name="Kwon D.Y."/>
            <person name="Kim J.-J."/>
        </authorList>
    </citation>
    <scope>NUCLEOTIDE SEQUENCE [LARGE SCALE GENOMIC DNA]</scope>
    <source>
        <strain evidence="2 3">GRR-S6-38</strain>
    </source>
</reference>
<keyword evidence="3" id="KW-1185">Reference proteome</keyword>
<dbReference type="Proteomes" id="UP001243420">
    <property type="component" value="Chromosome"/>
</dbReference>
<gene>
    <name evidence="2" type="ORF">P8627_07780</name>
</gene>
<organism evidence="2 3">
    <name type="scientific">Jannaschia ovalis</name>
    <dbReference type="NCBI Taxonomy" id="3038773"/>
    <lineage>
        <taxon>Bacteria</taxon>
        <taxon>Pseudomonadati</taxon>
        <taxon>Pseudomonadota</taxon>
        <taxon>Alphaproteobacteria</taxon>
        <taxon>Rhodobacterales</taxon>
        <taxon>Roseobacteraceae</taxon>
        <taxon>Jannaschia</taxon>
    </lineage>
</organism>
<keyword evidence="1" id="KW-0732">Signal</keyword>
<feature type="signal peptide" evidence="1">
    <location>
        <begin position="1"/>
        <end position="15"/>
    </location>
</feature>
<dbReference type="EMBL" id="CP122537">
    <property type="protein sequence ID" value="WGH80153.1"/>
    <property type="molecule type" value="Genomic_DNA"/>
</dbReference>
<protein>
    <recommendedName>
        <fullName evidence="4">Cellulose biosynthesis protein BcsS</fullName>
    </recommendedName>
</protein>
<feature type="chain" id="PRO_5046683854" description="Cellulose biosynthesis protein BcsS" evidence="1">
    <location>
        <begin position="16"/>
        <end position="226"/>
    </location>
</feature>
<evidence type="ECO:0000313" key="2">
    <source>
        <dbReference type="EMBL" id="WGH80153.1"/>
    </source>
</evidence>
<evidence type="ECO:0000313" key="3">
    <source>
        <dbReference type="Proteomes" id="UP001243420"/>
    </source>
</evidence>
<dbReference type="RefSeq" id="WP_279967200.1">
    <property type="nucleotide sequence ID" value="NZ_CP122537.1"/>
</dbReference>
<accession>A0ABY8LFT8</accession>
<proteinExistence type="predicted"/>
<sequence>MLAVLFCLLATAAHAGPWPREAGQVYLHVGHYAGDDPYTGIYAEYGLGRRLTFGLDLGGHLSRLSGPVPTARSDGVTGRARAFLRVPVPIPRAAPDWTAPWLAAVELSLGRDMLDDGREVNRLGLGASLGRGFESRLGDGWMVFDLRTSLAQDAATRTNLGAVVGVKPHRRLSLELGAFVEHATDTSWQVGPVVQLNTGALGELRLGLFQSSDDGTMLFTGFSRSF</sequence>